<proteinExistence type="predicted"/>
<dbReference type="EMBL" id="CP015878">
    <property type="protein sequence ID" value="ANI15571.1"/>
    <property type="molecule type" value="Genomic_DNA"/>
</dbReference>
<feature type="compositionally biased region" description="Polar residues" evidence="1">
    <location>
        <begin position="1"/>
        <end position="10"/>
    </location>
</feature>
<dbReference type="EMBL" id="FOLS01000022">
    <property type="protein sequence ID" value="SFD30726.1"/>
    <property type="molecule type" value="Genomic_DNA"/>
</dbReference>
<evidence type="ECO:0000313" key="2">
    <source>
        <dbReference type="EMBL" id="ANI15571.1"/>
    </source>
</evidence>
<dbReference type="AlphaFoldDB" id="A0A127MSX0"/>
<evidence type="ECO:0000256" key="1">
    <source>
        <dbReference type="SAM" id="MobiDB-lite"/>
    </source>
</evidence>
<reference evidence="2 4" key="1">
    <citation type="submission" date="2016-05" db="EMBL/GenBank/DDBJ databases">
        <title>Genome Sequence of Pseudomonas citronellolis Strain SJTE-3, an Estrogens and Persistent Organic Pollutants degradation strain.</title>
        <authorList>
            <person name="Liang R."/>
        </authorList>
    </citation>
    <scope>NUCLEOTIDE SEQUENCE [LARGE SCALE GENOMIC DNA]</scope>
    <source>
        <strain evidence="2 4">SJTE-3</strain>
    </source>
</reference>
<feature type="compositionally biased region" description="Basic and acidic residues" evidence="1">
    <location>
        <begin position="35"/>
        <end position="45"/>
    </location>
</feature>
<dbReference type="InterPro" id="IPR019626">
    <property type="entry name" value="Stress-induced_KGG_rpt"/>
</dbReference>
<dbReference type="STRING" id="53408.A9C11_16995"/>
<dbReference type="Proteomes" id="UP000183385">
    <property type="component" value="Unassembled WGS sequence"/>
</dbReference>
<dbReference type="Proteomes" id="UP000077748">
    <property type="component" value="Chromosome"/>
</dbReference>
<dbReference type="Pfam" id="PF10685">
    <property type="entry name" value="KGG"/>
    <property type="match status" value="2"/>
</dbReference>
<name>A0A127MSX0_9PSED</name>
<protein>
    <submittedName>
        <fullName evidence="2">General stress protein</fullName>
    </submittedName>
</protein>
<sequence length="57" mass="5818">MTSKSSNPGNFANDREKASEAGKKGGSRSGGNFANDRERAAEAGRKGGQHSHGGGRS</sequence>
<feature type="compositionally biased region" description="Basic and acidic residues" evidence="1">
    <location>
        <begin position="13"/>
        <end position="23"/>
    </location>
</feature>
<evidence type="ECO:0000313" key="3">
    <source>
        <dbReference type="EMBL" id="SFD30726.1"/>
    </source>
</evidence>
<feature type="region of interest" description="Disordered" evidence="1">
    <location>
        <begin position="1"/>
        <end position="57"/>
    </location>
</feature>
<dbReference type="KEGG" id="pcq:PcP3B5_29430"/>
<organism evidence="2 4">
    <name type="scientific">Pseudomonas citronellolis</name>
    <dbReference type="NCBI Taxonomy" id="53408"/>
    <lineage>
        <taxon>Bacteria</taxon>
        <taxon>Pseudomonadati</taxon>
        <taxon>Pseudomonadota</taxon>
        <taxon>Gammaproteobacteria</taxon>
        <taxon>Pseudomonadales</taxon>
        <taxon>Pseudomonadaceae</taxon>
        <taxon>Pseudomonas</taxon>
    </lineage>
</organism>
<evidence type="ECO:0000313" key="5">
    <source>
        <dbReference type="Proteomes" id="UP000183385"/>
    </source>
</evidence>
<accession>A0A127MSX0</accession>
<reference evidence="3 5" key="2">
    <citation type="submission" date="2016-10" db="EMBL/GenBank/DDBJ databases">
        <authorList>
            <person name="Varghese N."/>
            <person name="Submissions S."/>
        </authorList>
    </citation>
    <scope>NUCLEOTIDE SEQUENCE [LARGE SCALE GENOMIC DNA]</scope>
    <source>
        <strain evidence="3 5">LMG 18378</strain>
    </source>
</reference>
<feature type="compositionally biased region" description="Basic residues" evidence="1">
    <location>
        <begin position="47"/>
        <end position="57"/>
    </location>
</feature>
<dbReference type="OrthoDB" id="6545243at2"/>
<gene>
    <name evidence="2" type="ORF">A9C11_16995</name>
    <name evidence="3" type="ORF">SAMN05216577_12248</name>
</gene>
<evidence type="ECO:0000313" key="4">
    <source>
        <dbReference type="Proteomes" id="UP000077748"/>
    </source>
</evidence>
<keyword evidence="5" id="KW-1185">Reference proteome</keyword>